<dbReference type="GO" id="GO:0015087">
    <property type="term" value="F:cobalt ion transmembrane transporter activity"/>
    <property type="evidence" value="ECO:0007669"/>
    <property type="project" value="TreeGrafter"/>
</dbReference>
<keyword evidence="9 12" id="KW-0472">Membrane</keyword>
<dbReference type="AlphaFoldDB" id="A0A246RHZ4"/>
<dbReference type="EMBL" id="MZMV01000041">
    <property type="protein sequence ID" value="OWV03660.1"/>
    <property type="molecule type" value="Genomic_DNA"/>
</dbReference>
<keyword evidence="6" id="KW-0460">Magnesium</keyword>
<comment type="caution">
    <text evidence="13">The sequence shown here is derived from an EMBL/GenBank/DDBJ whole genome shotgun (WGS) entry which is preliminary data.</text>
</comment>
<comment type="catalytic activity">
    <reaction evidence="10">
        <text>Mg(2+)(in) = Mg(2+)(out)</text>
        <dbReference type="Rhea" id="RHEA:29827"/>
        <dbReference type="ChEBI" id="CHEBI:18420"/>
    </reaction>
</comment>
<evidence type="ECO:0000256" key="3">
    <source>
        <dbReference type="ARBA" id="ARBA00022448"/>
    </source>
</evidence>
<evidence type="ECO:0000256" key="10">
    <source>
        <dbReference type="ARBA" id="ARBA00034269"/>
    </source>
</evidence>
<dbReference type="Gene3D" id="1.20.58.340">
    <property type="entry name" value="Magnesium transport protein CorA, transmembrane region"/>
    <property type="match status" value="2"/>
</dbReference>
<keyword evidence="4" id="KW-1003">Cell membrane</keyword>
<evidence type="ECO:0000256" key="11">
    <source>
        <dbReference type="ARBA" id="ARBA00045497"/>
    </source>
</evidence>
<dbReference type="PANTHER" id="PTHR46494:SF1">
    <property type="entry name" value="CORA FAMILY METAL ION TRANSPORTER (EUROFUNG)"/>
    <property type="match status" value="1"/>
</dbReference>
<feature type="transmembrane region" description="Helical" evidence="12">
    <location>
        <begin position="343"/>
        <end position="363"/>
    </location>
</feature>
<dbReference type="InterPro" id="IPR045863">
    <property type="entry name" value="CorA_TM1_TM2"/>
</dbReference>
<dbReference type="GO" id="GO:0050897">
    <property type="term" value="F:cobalt ion binding"/>
    <property type="evidence" value="ECO:0007669"/>
    <property type="project" value="TreeGrafter"/>
</dbReference>
<gene>
    <name evidence="13" type="ORF">B5D80_22170</name>
</gene>
<evidence type="ECO:0000256" key="7">
    <source>
        <dbReference type="ARBA" id="ARBA00022989"/>
    </source>
</evidence>
<feature type="transmembrane region" description="Helical" evidence="12">
    <location>
        <begin position="312"/>
        <end position="331"/>
    </location>
</feature>
<dbReference type="GO" id="GO:0000287">
    <property type="term" value="F:magnesium ion binding"/>
    <property type="evidence" value="ECO:0007669"/>
    <property type="project" value="TreeGrafter"/>
</dbReference>
<dbReference type="Proteomes" id="UP000197174">
    <property type="component" value="Unassembled WGS sequence"/>
</dbReference>
<keyword evidence="7 12" id="KW-1133">Transmembrane helix</keyword>
<dbReference type="SUPFAM" id="SSF143865">
    <property type="entry name" value="CorA soluble domain-like"/>
    <property type="match status" value="1"/>
</dbReference>
<comment type="function">
    <text evidence="11">Mediates influx of magnesium ions. Alternates between open and closed states. Activated by low cytoplasmic Mg(2+) levels. Inactive when cytoplasmic Mg(2+) levels are high.</text>
</comment>
<keyword evidence="14" id="KW-1185">Reference proteome</keyword>
<dbReference type="InterPro" id="IPR002523">
    <property type="entry name" value="MgTranspt_CorA/ZnTranspt_ZntB"/>
</dbReference>
<keyword evidence="8" id="KW-0406">Ion transport</keyword>
<evidence type="ECO:0000256" key="6">
    <source>
        <dbReference type="ARBA" id="ARBA00022842"/>
    </source>
</evidence>
<name>A0A246RHZ4_9ACTN</name>
<evidence type="ECO:0000256" key="12">
    <source>
        <dbReference type="SAM" id="Phobius"/>
    </source>
</evidence>
<dbReference type="CDD" id="cd12830">
    <property type="entry name" value="MtCorA-like"/>
    <property type="match status" value="1"/>
</dbReference>
<proteinExistence type="inferred from homology"/>
<dbReference type="GO" id="GO:0015095">
    <property type="term" value="F:magnesium ion transmembrane transporter activity"/>
    <property type="evidence" value="ECO:0007669"/>
    <property type="project" value="TreeGrafter"/>
</dbReference>
<dbReference type="SUPFAM" id="SSF144083">
    <property type="entry name" value="Magnesium transport protein CorA, transmembrane region"/>
    <property type="match status" value="1"/>
</dbReference>
<evidence type="ECO:0000313" key="13">
    <source>
        <dbReference type="EMBL" id="OWV03660.1"/>
    </source>
</evidence>
<comment type="subcellular location">
    <subcellularLocation>
        <location evidence="1">Cell membrane</location>
        <topology evidence="1">Multi-pass membrane protein</topology>
    </subcellularLocation>
</comment>
<sequence length="369" mass="40411">MERRALTTLLGPRLGTLVGRLRRRPGDAPGRPARRSNPDAVVDCAVYVNGRREAGRPHYADAYARTRHGRNAFVWLGLHDPGAAVLAAVGQVFGLDELTVAQALADGHRPTVQRHGPVTLLVLRTAAYVAQGELTATSDVVDTGDVMVLLGDRFVVTVRHGASGALAPVRREIEGRPSLLAEGPWAVAYAVTARMVDLYLEVAAHLERDLERVEETVFAPDHAADIQQIYQLKRELVEFKRAVLPLQEPLRALVAGPDGGPPAGLRRWYVDVEGRLTRAVDRITAYDELLNSLLQSRLAQLAVDQNNDMRKIAAWAAIAATQTAVAGVYGMNFARMPELSWRYGYPAALALMATAAFTLHRLFRRSGWL</sequence>
<evidence type="ECO:0000313" key="14">
    <source>
        <dbReference type="Proteomes" id="UP000197174"/>
    </source>
</evidence>
<comment type="similarity">
    <text evidence="2">Belongs to the CorA metal ion transporter (MIT) (TC 1.A.35) family.</text>
</comment>
<evidence type="ECO:0000256" key="9">
    <source>
        <dbReference type="ARBA" id="ARBA00023136"/>
    </source>
</evidence>
<evidence type="ECO:0000256" key="5">
    <source>
        <dbReference type="ARBA" id="ARBA00022692"/>
    </source>
</evidence>
<dbReference type="PANTHER" id="PTHR46494">
    <property type="entry name" value="CORA FAMILY METAL ION TRANSPORTER (EUROFUNG)"/>
    <property type="match status" value="1"/>
</dbReference>
<keyword evidence="5 12" id="KW-0812">Transmembrane</keyword>
<dbReference type="Gene3D" id="3.30.460.20">
    <property type="entry name" value="CorA soluble domain-like"/>
    <property type="match status" value="1"/>
</dbReference>
<protein>
    <submittedName>
        <fullName evidence="13">Magnesium transporter CorA</fullName>
    </submittedName>
</protein>
<dbReference type="GO" id="GO:0005886">
    <property type="term" value="C:plasma membrane"/>
    <property type="evidence" value="ECO:0007669"/>
    <property type="project" value="UniProtKB-SubCell"/>
</dbReference>
<evidence type="ECO:0000256" key="1">
    <source>
        <dbReference type="ARBA" id="ARBA00004651"/>
    </source>
</evidence>
<evidence type="ECO:0000256" key="4">
    <source>
        <dbReference type="ARBA" id="ARBA00022475"/>
    </source>
</evidence>
<reference evidence="13 14" key="1">
    <citation type="submission" date="2017-03" db="EMBL/GenBank/DDBJ databases">
        <title>Whole genome sequence of Micromonospora wenchangensis, isolated from mangrove soil.</title>
        <authorList>
            <person name="Yang H."/>
        </authorList>
    </citation>
    <scope>NUCLEOTIDE SEQUENCE [LARGE SCALE GENOMIC DNA]</scope>
    <source>
        <strain evidence="13 14">CCTCC AA 2012002</strain>
    </source>
</reference>
<evidence type="ECO:0000256" key="8">
    <source>
        <dbReference type="ARBA" id="ARBA00023065"/>
    </source>
</evidence>
<dbReference type="InterPro" id="IPR045861">
    <property type="entry name" value="CorA_cytoplasmic_dom"/>
</dbReference>
<keyword evidence="3" id="KW-0813">Transport</keyword>
<organism evidence="13 14">
    <name type="scientific">Micromonospora wenchangensis</name>
    <dbReference type="NCBI Taxonomy" id="1185415"/>
    <lineage>
        <taxon>Bacteria</taxon>
        <taxon>Bacillati</taxon>
        <taxon>Actinomycetota</taxon>
        <taxon>Actinomycetes</taxon>
        <taxon>Micromonosporales</taxon>
        <taxon>Micromonosporaceae</taxon>
        <taxon>Micromonospora</taxon>
    </lineage>
</organism>
<dbReference type="Pfam" id="PF01544">
    <property type="entry name" value="CorA"/>
    <property type="match status" value="1"/>
</dbReference>
<accession>A0A246RHZ4</accession>
<evidence type="ECO:0000256" key="2">
    <source>
        <dbReference type="ARBA" id="ARBA00009765"/>
    </source>
</evidence>
<dbReference type="FunFam" id="1.20.58.340:FF:000004">
    <property type="entry name" value="Magnesium transport protein CorA"/>
    <property type="match status" value="1"/>
</dbReference>
<dbReference type="RefSeq" id="WP_088645842.1">
    <property type="nucleotide sequence ID" value="NZ_CBDRBW010000005.1"/>
</dbReference>
<dbReference type="OrthoDB" id="9803416at2"/>